<name>A0A812U267_SYMPI</name>
<dbReference type="Proteomes" id="UP000649617">
    <property type="component" value="Unassembled WGS sequence"/>
</dbReference>
<sequence length="341" mass="36781">MCETKDRGGKTWDIVINGKTVKKDFTNKWAHHNTAMYHFKCIRTNAGMIEVSIVATSSSKPQARFSTLEFEKSTDGCGECEGTSCGKGFCSAATFYDRAVDGGWGARGTSLMPNQLDQEVPESTLQCACDEGVQGDSCDVGSCAAVNCNEPFGGFCSNGTCTCISGHSGANCEVAPVRDQFGCYAQHEVISDRMTVSTVCLPELIAGPARHGNLFRGPSPMSTVSDKVQPDVAYFSWTPDVQFGKPQVAPGSEGRIYVSKLKVPWKGIPVLEKSLAFDGFVRAGGIDVTEDGIIGTLCAKYWQPWVANKNSHLDKAAMVLAVCEVNSTTMEKHRLPWQIGK</sequence>
<comment type="caution">
    <text evidence="1">The sequence shown here is derived from an EMBL/GenBank/DDBJ whole genome shotgun (WGS) entry which is preliminary data.</text>
</comment>
<dbReference type="AlphaFoldDB" id="A0A812U267"/>
<evidence type="ECO:0008006" key="3">
    <source>
        <dbReference type="Google" id="ProtNLM"/>
    </source>
</evidence>
<protein>
    <recommendedName>
        <fullName evidence="3">EGF-like domain-containing protein</fullName>
    </recommendedName>
</protein>
<evidence type="ECO:0000313" key="2">
    <source>
        <dbReference type="Proteomes" id="UP000649617"/>
    </source>
</evidence>
<proteinExistence type="predicted"/>
<organism evidence="1 2">
    <name type="scientific">Symbiodinium pilosum</name>
    <name type="common">Dinoflagellate</name>
    <dbReference type="NCBI Taxonomy" id="2952"/>
    <lineage>
        <taxon>Eukaryota</taxon>
        <taxon>Sar</taxon>
        <taxon>Alveolata</taxon>
        <taxon>Dinophyceae</taxon>
        <taxon>Suessiales</taxon>
        <taxon>Symbiodiniaceae</taxon>
        <taxon>Symbiodinium</taxon>
    </lineage>
</organism>
<reference evidence="1" key="1">
    <citation type="submission" date="2021-02" db="EMBL/GenBank/DDBJ databases">
        <authorList>
            <person name="Dougan E. K."/>
            <person name="Rhodes N."/>
            <person name="Thang M."/>
            <person name="Chan C."/>
        </authorList>
    </citation>
    <scope>NUCLEOTIDE SEQUENCE</scope>
</reference>
<keyword evidence="2" id="KW-1185">Reference proteome</keyword>
<evidence type="ECO:0000313" key="1">
    <source>
        <dbReference type="EMBL" id="CAE7551659.1"/>
    </source>
</evidence>
<accession>A0A812U267</accession>
<dbReference type="Gene3D" id="2.10.25.10">
    <property type="entry name" value="Laminin"/>
    <property type="match status" value="1"/>
</dbReference>
<feature type="non-terminal residue" evidence="1">
    <location>
        <position position="1"/>
    </location>
</feature>
<gene>
    <name evidence="1" type="ORF">SPIL2461_LOCUS14657</name>
</gene>
<dbReference type="EMBL" id="CAJNIZ010034323">
    <property type="protein sequence ID" value="CAE7551659.1"/>
    <property type="molecule type" value="Genomic_DNA"/>
</dbReference>
<dbReference type="OrthoDB" id="10045365at2759"/>